<gene>
    <name evidence="1" type="ORF">DCMF_14405</name>
</gene>
<organism evidence="1 2">
    <name type="scientific">Formimonas warabiya</name>
    <dbReference type="NCBI Taxonomy" id="1761012"/>
    <lineage>
        <taxon>Bacteria</taxon>
        <taxon>Bacillati</taxon>
        <taxon>Bacillota</taxon>
        <taxon>Clostridia</taxon>
        <taxon>Eubacteriales</taxon>
        <taxon>Peptococcaceae</taxon>
        <taxon>Candidatus Formimonas</taxon>
    </lineage>
</organism>
<name>A0A3G1KTK8_FORW1</name>
<keyword evidence="2" id="KW-1185">Reference proteome</keyword>
<dbReference type="KEGG" id="fwa:DCMF_14405"/>
<proteinExistence type="predicted"/>
<accession>A0A3G1KTK8</accession>
<evidence type="ECO:0000313" key="1">
    <source>
        <dbReference type="EMBL" id="ATW25798.1"/>
    </source>
</evidence>
<dbReference type="AlphaFoldDB" id="A0A3G1KTK8"/>
<evidence type="ECO:0000313" key="2">
    <source>
        <dbReference type="Proteomes" id="UP000323521"/>
    </source>
</evidence>
<dbReference type="EMBL" id="CP017634">
    <property type="protein sequence ID" value="ATW25798.1"/>
    <property type="molecule type" value="Genomic_DNA"/>
</dbReference>
<sequence>MRGLFLSRFSTRRYQYNREVYQVVTGGGGAPLSDAYSSKKGVIVPPIPEYHFVVVNVEDDLIMVHAISHEERTIDQFALSK</sequence>
<reference evidence="1 2" key="1">
    <citation type="submission" date="2016-10" db="EMBL/GenBank/DDBJ databases">
        <title>Complete Genome Sequence of Peptococcaceae strain DCMF.</title>
        <authorList>
            <person name="Edwards R.J."/>
            <person name="Holland S.I."/>
            <person name="Deshpande N.P."/>
            <person name="Wong Y.K."/>
            <person name="Ertan H."/>
            <person name="Manefield M."/>
            <person name="Russell T.L."/>
            <person name="Lee M.J."/>
        </authorList>
    </citation>
    <scope>NUCLEOTIDE SEQUENCE [LARGE SCALE GENOMIC DNA]</scope>
    <source>
        <strain evidence="1 2">DCMF</strain>
    </source>
</reference>
<dbReference type="Proteomes" id="UP000323521">
    <property type="component" value="Chromosome"/>
</dbReference>
<protein>
    <submittedName>
        <fullName evidence="1">Uncharacterized protein</fullName>
    </submittedName>
</protein>